<protein>
    <recommendedName>
        <fullName evidence="4">Cell division protein FtsL</fullName>
    </recommendedName>
</protein>
<keyword evidence="3" id="KW-1185">Reference proteome</keyword>
<accession>A0A7X6DQ61</accession>
<gene>
    <name evidence="2" type="ORF">MNODULE_11310</name>
</gene>
<keyword evidence="1" id="KW-0812">Transmembrane</keyword>
<evidence type="ECO:0000313" key="3">
    <source>
        <dbReference type="Proteomes" id="UP000534783"/>
    </source>
</evidence>
<evidence type="ECO:0000256" key="1">
    <source>
        <dbReference type="SAM" id="Phobius"/>
    </source>
</evidence>
<dbReference type="RefSeq" id="WP_168059860.1">
    <property type="nucleotide sequence ID" value="NZ_VTOW01000002.1"/>
</dbReference>
<comment type="caution">
    <text evidence="2">The sequence shown here is derived from an EMBL/GenBank/DDBJ whole genome shotgun (WGS) entry which is preliminary data.</text>
</comment>
<evidence type="ECO:0008006" key="4">
    <source>
        <dbReference type="Google" id="ProtNLM"/>
    </source>
</evidence>
<organism evidence="2 3">
    <name type="scientific">Candidatus Manganitrophus noduliformans</name>
    <dbReference type="NCBI Taxonomy" id="2606439"/>
    <lineage>
        <taxon>Bacteria</taxon>
        <taxon>Pseudomonadati</taxon>
        <taxon>Nitrospirota</taxon>
        <taxon>Nitrospiria</taxon>
        <taxon>Candidatus Troglogloeales</taxon>
        <taxon>Candidatus Manganitrophaceae</taxon>
        <taxon>Candidatus Manganitrophus</taxon>
    </lineage>
</organism>
<dbReference type="EMBL" id="VTOW01000002">
    <property type="protein sequence ID" value="NKE71326.1"/>
    <property type="molecule type" value="Genomic_DNA"/>
</dbReference>
<dbReference type="AlphaFoldDB" id="A0A7X6DQ61"/>
<keyword evidence="1" id="KW-1133">Transmembrane helix</keyword>
<sequence>MAFSKKQIFVGLIMIQTVVILLLLFNTISFRNETLSARAAANYYQKVYEEIAEREDPLLQSLIAERERLTREYTATREIAHEYGIKPADSF</sequence>
<dbReference type="Proteomes" id="UP000534783">
    <property type="component" value="Unassembled WGS sequence"/>
</dbReference>
<keyword evidence="1" id="KW-0472">Membrane</keyword>
<evidence type="ECO:0000313" key="2">
    <source>
        <dbReference type="EMBL" id="NKE71326.1"/>
    </source>
</evidence>
<name>A0A7X6DQ61_9BACT</name>
<proteinExistence type="predicted"/>
<reference evidence="2 3" key="1">
    <citation type="journal article" date="2020" name="Nature">
        <title>Bacterial chemolithoautotrophy via manganese oxidation.</title>
        <authorList>
            <person name="Yu H."/>
            <person name="Leadbetter J.R."/>
        </authorList>
    </citation>
    <scope>NUCLEOTIDE SEQUENCE [LARGE SCALE GENOMIC DNA]</scope>
    <source>
        <strain evidence="2 3">Mn-1</strain>
    </source>
</reference>
<feature type="transmembrane region" description="Helical" evidence="1">
    <location>
        <begin position="7"/>
        <end position="25"/>
    </location>
</feature>